<evidence type="ECO:0000313" key="2">
    <source>
        <dbReference type="Proteomes" id="UP001238334"/>
    </source>
</evidence>
<dbReference type="KEGG" id="ppso:QPJ95_05155"/>
<organism evidence="1 2">
    <name type="scientific">Parasedimentitalea psychrophila</name>
    <dbReference type="NCBI Taxonomy" id="2997337"/>
    <lineage>
        <taxon>Bacteria</taxon>
        <taxon>Pseudomonadati</taxon>
        <taxon>Pseudomonadota</taxon>
        <taxon>Alphaproteobacteria</taxon>
        <taxon>Rhodobacterales</taxon>
        <taxon>Paracoccaceae</taxon>
        <taxon>Parasedimentitalea</taxon>
    </lineage>
</organism>
<dbReference type="RefSeq" id="WP_270918576.1">
    <property type="nucleotide sequence ID" value="NZ_CP127247.1"/>
</dbReference>
<evidence type="ECO:0000313" key="1">
    <source>
        <dbReference type="EMBL" id="WIY26315.1"/>
    </source>
</evidence>
<proteinExistence type="predicted"/>
<reference evidence="1 2" key="1">
    <citation type="submission" date="2023-06" db="EMBL/GenBank/DDBJ databases">
        <title>Parasedimentitalea psychrophila sp. nov., a psychrophilic bacterium isolated from deep-sea sediment.</title>
        <authorList>
            <person name="Li A."/>
        </authorList>
    </citation>
    <scope>NUCLEOTIDE SEQUENCE [LARGE SCALE GENOMIC DNA]</scope>
    <source>
        <strain evidence="1 2">QS115</strain>
    </source>
</reference>
<name>A0A9Y2L050_9RHOB</name>
<keyword evidence="2" id="KW-1185">Reference proteome</keyword>
<sequence>MIVAGMSTIPSRAHTSPLAIASLLPQVDRLWLSLDGYEAIPAFAKHPKIICQFGQQHGGLKAEGKFLGLALDDDAQIYVSADDDMLYPKSFVRHLARMCILHPKPVAVGTHGSVFKKDIRSYVSDRKVTMSRHSQIRPWRKVDVLATNGTVHLVKDLKFDCRNWTYRNQVDLNFLEEASKQDVGLVTTMRPRSWTRPLETRQSNSIYANLLKNDSVQTSRICKILGR</sequence>
<dbReference type="Proteomes" id="UP001238334">
    <property type="component" value="Chromosome"/>
</dbReference>
<protein>
    <submittedName>
        <fullName evidence="1">Uncharacterized protein</fullName>
    </submittedName>
</protein>
<accession>A0A9Y2L050</accession>
<dbReference type="EMBL" id="CP127247">
    <property type="protein sequence ID" value="WIY26315.1"/>
    <property type="molecule type" value="Genomic_DNA"/>
</dbReference>
<dbReference type="AlphaFoldDB" id="A0A9Y2L050"/>
<gene>
    <name evidence="1" type="ORF">QPJ95_05155</name>
</gene>